<keyword evidence="3" id="KW-1185">Reference proteome</keyword>
<dbReference type="Proteomes" id="UP000032142">
    <property type="component" value="Unassembled WGS sequence"/>
</dbReference>
<dbReference type="EMBL" id="KN438664">
    <property type="protein sequence ID" value="KHG26833.1"/>
    <property type="molecule type" value="Genomic_DNA"/>
</dbReference>
<reference evidence="3" key="1">
    <citation type="submission" date="2014-09" db="EMBL/GenBank/DDBJ databases">
        <authorList>
            <person name="Mudge J."/>
            <person name="Ramaraj T."/>
            <person name="Lindquist I.E."/>
            <person name="Bharti A.K."/>
            <person name="Sundararajan A."/>
            <person name="Cameron C.T."/>
            <person name="Woodward J.E."/>
            <person name="May G.D."/>
            <person name="Brubaker C."/>
            <person name="Broadhvest J."/>
            <person name="Wilkins T.A."/>
        </authorList>
    </citation>
    <scope>NUCLEOTIDE SEQUENCE</scope>
    <source>
        <strain evidence="3">cv. AKA8401</strain>
    </source>
</reference>
<accession>A0A0B0PK55</accession>
<dbReference type="AlphaFoldDB" id="A0A0B0PK55"/>
<evidence type="ECO:0000256" key="1">
    <source>
        <dbReference type="SAM" id="MobiDB-lite"/>
    </source>
</evidence>
<feature type="compositionally biased region" description="Polar residues" evidence="1">
    <location>
        <begin position="7"/>
        <end position="25"/>
    </location>
</feature>
<organism evidence="2 3">
    <name type="scientific">Gossypium arboreum</name>
    <name type="common">Tree cotton</name>
    <name type="synonym">Gossypium nanking</name>
    <dbReference type="NCBI Taxonomy" id="29729"/>
    <lineage>
        <taxon>Eukaryota</taxon>
        <taxon>Viridiplantae</taxon>
        <taxon>Streptophyta</taxon>
        <taxon>Embryophyta</taxon>
        <taxon>Tracheophyta</taxon>
        <taxon>Spermatophyta</taxon>
        <taxon>Magnoliopsida</taxon>
        <taxon>eudicotyledons</taxon>
        <taxon>Gunneridae</taxon>
        <taxon>Pentapetalae</taxon>
        <taxon>rosids</taxon>
        <taxon>malvids</taxon>
        <taxon>Malvales</taxon>
        <taxon>Malvaceae</taxon>
        <taxon>Malvoideae</taxon>
        <taxon>Gossypium</taxon>
    </lineage>
</organism>
<evidence type="ECO:0000313" key="2">
    <source>
        <dbReference type="EMBL" id="KHG26833.1"/>
    </source>
</evidence>
<sequence length="105" mass="11464">MCMENPSKAQVSSSPLGLSPIQITAGTGPKPFSEYSKLGLSPFSDNRMAHRPIPEQNRHIRVCKPNPANNQPLHSTRTSPILHVGNSSTHLALHSTVTALLLRYQ</sequence>
<protein>
    <submittedName>
        <fullName evidence="2">Autophagy-related 9B</fullName>
    </submittedName>
</protein>
<gene>
    <name evidence="2" type="ORF">F383_33325</name>
</gene>
<evidence type="ECO:0000313" key="3">
    <source>
        <dbReference type="Proteomes" id="UP000032142"/>
    </source>
</evidence>
<feature type="region of interest" description="Disordered" evidence="1">
    <location>
        <begin position="1"/>
        <end position="30"/>
    </location>
</feature>
<proteinExistence type="predicted"/>
<name>A0A0B0PK55_GOSAR</name>